<evidence type="ECO:0000313" key="2">
    <source>
        <dbReference type="EMBL" id="RNA60475.1"/>
    </source>
</evidence>
<organism evidence="2 3">
    <name type="scientific">Chryseobacterium nematophagum</name>
    <dbReference type="NCBI Taxonomy" id="2305228"/>
    <lineage>
        <taxon>Bacteria</taxon>
        <taxon>Pseudomonadati</taxon>
        <taxon>Bacteroidota</taxon>
        <taxon>Flavobacteriia</taxon>
        <taxon>Flavobacteriales</taxon>
        <taxon>Weeksellaceae</taxon>
        <taxon>Chryseobacterium group</taxon>
        <taxon>Chryseobacterium</taxon>
    </lineage>
</organism>
<proteinExistence type="predicted"/>
<dbReference type="EMBL" id="QWIU01000003">
    <property type="protein sequence ID" value="RNA60475.1"/>
    <property type="molecule type" value="Genomic_DNA"/>
</dbReference>
<dbReference type="SUPFAM" id="SSF51206">
    <property type="entry name" value="cAMP-binding domain-like"/>
    <property type="match status" value="1"/>
</dbReference>
<dbReference type="OrthoDB" id="1092431at2"/>
<dbReference type="Proteomes" id="UP000278775">
    <property type="component" value="Unassembled WGS sequence"/>
</dbReference>
<comment type="caution">
    <text evidence="2">The sequence shown here is derived from an EMBL/GenBank/DDBJ whole genome shotgun (WGS) entry which is preliminary data.</text>
</comment>
<dbReference type="InterPro" id="IPR000595">
    <property type="entry name" value="cNMP-bd_dom"/>
</dbReference>
<dbReference type="Gene3D" id="2.60.120.10">
    <property type="entry name" value="Jelly Rolls"/>
    <property type="match status" value="1"/>
</dbReference>
<reference evidence="2 3" key="1">
    <citation type="submission" date="2018-08" db="EMBL/GenBank/DDBJ databases">
        <title>Chryseobacterium nematophagum: a novel matrix digesting pathogen of nematodes.</title>
        <authorList>
            <person name="Page A."/>
            <person name="Roberts M."/>
            <person name="Felix M.-A."/>
            <person name="Weir W."/>
        </authorList>
    </citation>
    <scope>NUCLEOTIDE SEQUENCE [LARGE SCALE GENOMIC DNA]</scope>
    <source>
        <strain evidence="2 3">JUb129</strain>
    </source>
</reference>
<dbReference type="CDD" id="cd00038">
    <property type="entry name" value="CAP_ED"/>
    <property type="match status" value="1"/>
</dbReference>
<dbReference type="InterPro" id="IPR018490">
    <property type="entry name" value="cNMP-bd_dom_sf"/>
</dbReference>
<dbReference type="InterPro" id="IPR014710">
    <property type="entry name" value="RmlC-like_jellyroll"/>
</dbReference>
<protein>
    <recommendedName>
        <fullName evidence="1">Cyclic nucleotide-binding domain-containing protein</fullName>
    </recommendedName>
</protein>
<evidence type="ECO:0000313" key="3">
    <source>
        <dbReference type="Proteomes" id="UP000278775"/>
    </source>
</evidence>
<dbReference type="RefSeq" id="WP_122637872.1">
    <property type="nucleotide sequence ID" value="NZ_QWIU01000003.1"/>
</dbReference>
<dbReference type="Pfam" id="PF00027">
    <property type="entry name" value="cNMP_binding"/>
    <property type="match status" value="1"/>
</dbReference>
<gene>
    <name evidence="2" type="ORF">D1631_18450</name>
</gene>
<name>A0A3M7TB51_9FLAO</name>
<sequence>MEKSIEFILHKYFPKNLNKDTYLVIEKIFTLKEFKKGHVLIHEGQIHNYLYFIINGCARVYYLKDGNEIILSFSRENDMVGSLSNFKGLPSRETIEVLEDATLIAINLIELKKYSHTDIFRNVKRNS</sequence>
<accession>A0A3M7TB51</accession>
<dbReference type="AlphaFoldDB" id="A0A3M7TB51"/>
<dbReference type="PROSITE" id="PS50042">
    <property type="entry name" value="CNMP_BINDING_3"/>
    <property type="match status" value="1"/>
</dbReference>
<feature type="domain" description="Cyclic nucleotide-binding" evidence="1">
    <location>
        <begin position="13"/>
        <end position="107"/>
    </location>
</feature>
<evidence type="ECO:0000259" key="1">
    <source>
        <dbReference type="PROSITE" id="PS50042"/>
    </source>
</evidence>
<dbReference type="SMART" id="SM00100">
    <property type="entry name" value="cNMP"/>
    <property type="match status" value="1"/>
</dbReference>